<sequence>MSGGIVDAHVHVWDLDRFPLSWFRDDLALPRAATTEGLTDAAAAASRPLEAAVAVQAADTPAEMTWLRDLARRDPVVRAAVLQFAPAAGWAGVASAVLDQGIAGVRVATPGGAADLSDVSGLDALCEGAADTGRVVEFLVRPAQLDAVAGVAARHPRTSVVLCHLGLGAKGPDAAWEESLRLVARQPNAFAKFSGVATRPGDHARLTALAATAFDAFGASRLMVGSDWPMSARYLSYTQLVDDVDRAWGSRPDAFWGSTACELYRR</sequence>
<gene>
    <name evidence="3" type="ORF">RS82_03592</name>
</gene>
<accession>A0A0M2H8G0</accession>
<dbReference type="PANTHER" id="PTHR43569:SF2">
    <property type="entry name" value="AMIDOHYDROLASE-RELATED DOMAIN-CONTAINING PROTEIN"/>
    <property type="match status" value="1"/>
</dbReference>
<reference evidence="3 4" key="1">
    <citation type="submission" date="2015-02" db="EMBL/GenBank/DDBJ databases">
        <title>Draft genome sequences of ten Microbacterium spp. with emphasis on heavy metal contaminated environments.</title>
        <authorList>
            <person name="Corretto E."/>
        </authorList>
    </citation>
    <scope>NUCLEOTIDE SEQUENCE [LARGE SCALE GENOMIC DNA]</scope>
    <source>
        <strain evidence="3 4">DSM 8608</strain>
    </source>
</reference>
<comment type="similarity">
    <text evidence="1">Belongs to the metallo-dependent hydrolases superfamily.</text>
</comment>
<evidence type="ECO:0000256" key="1">
    <source>
        <dbReference type="ARBA" id="ARBA00038310"/>
    </source>
</evidence>
<proteinExistence type="inferred from homology"/>
<dbReference type="SUPFAM" id="SSF51556">
    <property type="entry name" value="Metallo-dependent hydrolases"/>
    <property type="match status" value="1"/>
</dbReference>
<keyword evidence="3" id="KW-0378">Hydrolase</keyword>
<dbReference type="PANTHER" id="PTHR43569">
    <property type="entry name" value="AMIDOHYDROLASE"/>
    <property type="match status" value="1"/>
</dbReference>
<dbReference type="Pfam" id="PF04909">
    <property type="entry name" value="Amidohydro_2"/>
    <property type="match status" value="1"/>
</dbReference>
<evidence type="ECO:0000313" key="4">
    <source>
        <dbReference type="Proteomes" id="UP000034098"/>
    </source>
</evidence>
<name>A0A0M2H8G0_MICTR</name>
<dbReference type="PATRIC" id="fig|69370.6.peg.3657"/>
<dbReference type="InterPro" id="IPR006680">
    <property type="entry name" value="Amidohydro-rel"/>
</dbReference>
<dbReference type="Proteomes" id="UP000034098">
    <property type="component" value="Unassembled WGS sequence"/>
</dbReference>
<keyword evidence="4" id="KW-1185">Reference proteome</keyword>
<dbReference type="RefSeq" id="WP_045301908.1">
    <property type="nucleotide sequence ID" value="NZ_JYJA01000040.1"/>
</dbReference>
<dbReference type="Gene3D" id="3.20.20.140">
    <property type="entry name" value="Metal-dependent hydrolases"/>
    <property type="match status" value="1"/>
</dbReference>
<dbReference type="GO" id="GO:0016787">
    <property type="term" value="F:hydrolase activity"/>
    <property type="evidence" value="ECO:0007669"/>
    <property type="project" value="UniProtKB-KW"/>
</dbReference>
<feature type="domain" description="Amidohydrolase-related" evidence="2">
    <location>
        <begin position="6"/>
        <end position="244"/>
    </location>
</feature>
<comment type="caution">
    <text evidence="3">The sequence shown here is derived from an EMBL/GenBank/DDBJ whole genome shotgun (WGS) entry which is preliminary data.</text>
</comment>
<protein>
    <submittedName>
        <fullName evidence="3">Amidohydrolase</fullName>
    </submittedName>
</protein>
<dbReference type="EMBL" id="JYJA01000040">
    <property type="protein sequence ID" value="KJL40266.1"/>
    <property type="molecule type" value="Genomic_DNA"/>
</dbReference>
<dbReference type="InterPro" id="IPR032466">
    <property type="entry name" value="Metal_Hydrolase"/>
</dbReference>
<evidence type="ECO:0000313" key="3">
    <source>
        <dbReference type="EMBL" id="KJL40266.1"/>
    </source>
</evidence>
<dbReference type="InterPro" id="IPR052350">
    <property type="entry name" value="Metallo-dep_Lactonases"/>
</dbReference>
<evidence type="ECO:0000259" key="2">
    <source>
        <dbReference type="Pfam" id="PF04909"/>
    </source>
</evidence>
<organism evidence="3 4">
    <name type="scientific">Microbacterium trichothecenolyticum</name>
    <name type="common">Aureobacterium trichothecenolyticum</name>
    <dbReference type="NCBI Taxonomy" id="69370"/>
    <lineage>
        <taxon>Bacteria</taxon>
        <taxon>Bacillati</taxon>
        <taxon>Actinomycetota</taxon>
        <taxon>Actinomycetes</taxon>
        <taxon>Micrococcales</taxon>
        <taxon>Microbacteriaceae</taxon>
        <taxon>Microbacterium</taxon>
    </lineage>
</organism>
<dbReference type="AlphaFoldDB" id="A0A0M2H8G0"/>